<accession>A0A221K6I5</accession>
<keyword evidence="2" id="KW-0808">Transferase</keyword>
<dbReference type="AlphaFoldDB" id="A0A221K6I5"/>
<evidence type="ECO:0000313" key="2">
    <source>
        <dbReference type="EMBL" id="ASM74624.1"/>
    </source>
</evidence>
<geneLocation type="plasmid" evidence="2 3">
    <name>pSMR1-1</name>
</geneLocation>
<sequence length="191" mass="21475">MENVSNVGQRYDDCGRVYLRRLTPEDVTDIYIEWFRDSVVTEFLNSRNLNQADVTSYIVEGAEKKIHYMYGIFDDETDRHIGNIKVGPIQWDNLVSDLVCVIGDRNYWGKGLAKEAIRLGNRVAFDVHGMRKVSGGIASGNIGSIKAYTGADWVIEATMSGHHLIDGKPQDRIVVSCFNPEFFPDAPVNSE</sequence>
<evidence type="ECO:0000259" key="1">
    <source>
        <dbReference type="Pfam" id="PF13302"/>
    </source>
</evidence>
<evidence type="ECO:0000313" key="3">
    <source>
        <dbReference type="Proteomes" id="UP000199754"/>
    </source>
</evidence>
<organism evidence="2 3">
    <name type="scientific">Pseudosulfitobacter pseudonitzschiae</name>
    <dbReference type="NCBI Taxonomy" id="1402135"/>
    <lineage>
        <taxon>Bacteria</taxon>
        <taxon>Pseudomonadati</taxon>
        <taxon>Pseudomonadota</taxon>
        <taxon>Alphaproteobacteria</taxon>
        <taxon>Rhodobacterales</taxon>
        <taxon>Roseobacteraceae</taxon>
        <taxon>Pseudosulfitobacter</taxon>
    </lineage>
</organism>
<dbReference type="GO" id="GO:0016747">
    <property type="term" value="F:acyltransferase activity, transferring groups other than amino-acyl groups"/>
    <property type="evidence" value="ECO:0007669"/>
    <property type="project" value="InterPro"/>
</dbReference>
<dbReference type="SUPFAM" id="SSF55729">
    <property type="entry name" value="Acyl-CoA N-acyltransferases (Nat)"/>
    <property type="match status" value="1"/>
</dbReference>
<feature type="domain" description="N-acetyltransferase" evidence="1">
    <location>
        <begin position="16"/>
        <end position="148"/>
    </location>
</feature>
<dbReference type="Gene3D" id="3.40.630.30">
    <property type="match status" value="1"/>
</dbReference>
<dbReference type="InterPro" id="IPR016181">
    <property type="entry name" value="Acyl_CoA_acyltransferase"/>
</dbReference>
<proteinExistence type="predicted"/>
<dbReference type="Proteomes" id="UP000199754">
    <property type="component" value="Plasmid pSMR1-1"/>
</dbReference>
<dbReference type="PANTHER" id="PTHR43415:SF3">
    <property type="entry name" value="GNAT-FAMILY ACETYLTRANSFERASE"/>
    <property type="match status" value="1"/>
</dbReference>
<keyword evidence="3" id="KW-1185">Reference proteome</keyword>
<dbReference type="InterPro" id="IPR000182">
    <property type="entry name" value="GNAT_dom"/>
</dbReference>
<reference evidence="2 3" key="1">
    <citation type="submission" date="2017-07" db="EMBL/GenBank/DDBJ databases">
        <title>Genome Sequence of Sulfitobacter pseudonitzschiae Strain SMR1 Isolated from a culture of the Diatom Skeletonema marinoi.</title>
        <authorList>
            <person name="Topel M."/>
            <person name="Pinder M.I.M."/>
            <person name="Johansson O.N."/>
            <person name="Kourtchenko O."/>
            <person name="Godhe A."/>
            <person name="Clarke A.K."/>
        </authorList>
    </citation>
    <scope>NUCLEOTIDE SEQUENCE [LARGE SCALE GENOMIC DNA]</scope>
    <source>
        <strain evidence="2 3">SMR1</strain>
        <plasmid evidence="2 3">pSMR1-1</plasmid>
    </source>
</reference>
<protein>
    <submittedName>
        <fullName evidence="2">Acetyltransferase (GNAT) domain protein</fullName>
    </submittedName>
</protein>
<dbReference type="PANTHER" id="PTHR43415">
    <property type="entry name" value="SPERMIDINE N(1)-ACETYLTRANSFERASE"/>
    <property type="match status" value="1"/>
</dbReference>
<keyword evidence="2" id="KW-0614">Plasmid</keyword>
<gene>
    <name evidence="2" type="ORF">SULPSESMR1_04929</name>
</gene>
<dbReference type="Pfam" id="PF13302">
    <property type="entry name" value="Acetyltransf_3"/>
    <property type="match status" value="1"/>
</dbReference>
<dbReference type="KEGG" id="spse:SULPSESMR1_04929"/>
<dbReference type="EMBL" id="CP022416">
    <property type="protein sequence ID" value="ASM74624.1"/>
    <property type="molecule type" value="Genomic_DNA"/>
</dbReference>
<name>A0A221K6I5_9RHOB</name>
<dbReference type="OrthoDB" id="9804153at2"/>